<keyword evidence="8" id="KW-0949">S-adenosyl-L-methionine</keyword>
<dbReference type="Proteomes" id="UP000515146">
    <property type="component" value="Unplaced"/>
</dbReference>
<evidence type="ECO:0000256" key="10">
    <source>
        <dbReference type="ARBA" id="ARBA00031350"/>
    </source>
</evidence>
<keyword evidence="13" id="KW-1185">Reference proteome</keyword>
<dbReference type="GO" id="GO:0006950">
    <property type="term" value="P:response to stress"/>
    <property type="evidence" value="ECO:0007669"/>
    <property type="project" value="UniProtKB-ARBA"/>
</dbReference>
<dbReference type="InterPro" id="IPR029063">
    <property type="entry name" value="SAM-dependent_MTases_sf"/>
</dbReference>
<evidence type="ECO:0000256" key="2">
    <source>
        <dbReference type="ARBA" id="ARBA00005369"/>
    </source>
</evidence>
<evidence type="ECO:0000313" key="14">
    <source>
        <dbReference type="RefSeq" id="XP_027200101.1"/>
    </source>
</evidence>
<dbReference type="GO" id="GO:0032259">
    <property type="term" value="P:methylation"/>
    <property type="evidence" value="ECO:0007669"/>
    <property type="project" value="UniProtKB-KW"/>
</dbReference>
<comment type="subcellular location">
    <subcellularLocation>
        <location evidence="1">Cytoplasm</location>
        <location evidence="1">Cytosol</location>
    </subcellularLocation>
</comment>
<evidence type="ECO:0000256" key="6">
    <source>
        <dbReference type="ARBA" id="ARBA00022603"/>
    </source>
</evidence>
<comment type="similarity">
    <text evidence="2">Belongs to the methyltransferase superfamily. L-isoaspartyl/D-aspartyl protein methyltransferase family.</text>
</comment>
<evidence type="ECO:0000256" key="1">
    <source>
        <dbReference type="ARBA" id="ARBA00004514"/>
    </source>
</evidence>
<comment type="catalytic activity">
    <reaction evidence="11">
        <text>[protein]-L-isoaspartate + S-adenosyl-L-methionine = [protein]-L-isoaspartate alpha-methyl ester + S-adenosyl-L-homocysteine</text>
        <dbReference type="Rhea" id="RHEA:12705"/>
        <dbReference type="Rhea" id="RHEA-COMP:12143"/>
        <dbReference type="Rhea" id="RHEA-COMP:12144"/>
        <dbReference type="ChEBI" id="CHEBI:57856"/>
        <dbReference type="ChEBI" id="CHEBI:59789"/>
        <dbReference type="ChEBI" id="CHEBI:90596"/>
        <dbReference type="ChEBI" id="CHEBI:90598"/>
        <dbReference type="EC" id="2.1.1.77"/>
    </reaction>
    <physiologicalReaction direction="left-to-right" evidence="11">
        <dbReference type="Rhea" id="RHEA:12706"/>
    </physiologicalReaction>
</comment>
<dbReference type="AlphaFoldDB" id="A0A6P6Y4Z8"/>
<evidence type="ECO:0000256" key="9">
    <source>
        <dbReference type="ARBA" id="ARBA00031323"/>
    </source>
</evidence>
<dbReference type="CTD" id="30751"/>
<comment type="function">
    <text evidence="12">Initiates the repair of damaged proteins by catalyzing methyl esterification of L-isoaspartyl and D-aspartyl residues produced by spontaneous isomerization and racemization of L-aspartyl and L-asparaginyl residues in aging peptides and proteins.</text>
</comment>
<dbReference type="GeneID" id="113794201"/>
<dbReference type="PANTHER" id="PTHR11579:SF0">
    <property type="entry name" value="PROTEIN-L-ISOASPARTATE(D-ASPARTATE) O-METHYLTRANSFERASE"/>
    <property type="match status" value="1"/>
</dbReference>
<dbReference type="FunCoup" id="A0A6P6Y4Z8">
    <property type="interactions" value="777"/>
</dbReference>
<evidence type="ECO:0000256" key="8">
    <source>
        <dbReference type="ARBA" id="ARBA00022691"/>
    </source>
</evidence>
<evidence type="ECO:0000256" key="3">
    <source>
        <dbReference type="ARBA" id="ARBA00011245"/>
    </source>
</evidence>
<evidence type="ECO:0000256" key="11">
    <source>
        <dbReference type="ARBA" id="ARBA00035815"/>
    </source>
</evidence>
<dbReference type="GO" id="GO:0004719">
    <property type="term" value="F:protein-L-isoaspartate (D-aspartate) O-methyltransferase activity"/>
    <property type="evidence" value="ECO:0007669"/>
    <property type="project" value="UniProtKB-EC"/>
</dbReference>
<proteinExistence type="inferred from homology"/>
<dbReference type="SUPFAM" id="SSF53335">
    <property type="entry name" value="S-adenosyl-L-methionine-dependent methyltransferases"/>
    <property type="match status" value="1"/>
</dbReference>
<organism evidence="13 14">
    <name type="scientific">Dermatophagoides pteronyssinus</name>
    <name type="common">European house dust mite</name>
    <dbReference type="NCBI Taxonomy" id="6956"/>
    <lineage>
        <taxon>Eukaryota</taxon>
        <taxon>Metazoa</taxon>
        <taxon>Ecdysozoa</taxon>
        <taxon>Arthropoda</taxon>
        <taxon>Chelicerata</taxon>
        <taxon>Arachnida</taxon>
        <taxon>Acari</taxon>
        <taxon>Acariformes</taxon>
        <taxon>Sarcoptiformes</taxon>
        <taxon>Astigmata</taxon>
        <taxon>Psoroptidia</taxon>
        <taxon>Analgoidea</taxon>
        <taxon>Pyroglyphidae</taxon>
        <taxon>Dermatophagoidinae</taxon>
        <taxon>Dermatophagoides</taxon>
    </lineage>
</organism>
<dbReference type="RefSeq" id="XP_027200101.1">
    <property type="nucleotide sequence ID" value="XM_027344300.1"/>
</dbReference>
<keyword evidence="5" id="KW-0963">Cytoplasm</keyword>
<dbReference type="EC" id="2.1.1.77" evidence="4"/>
<comment type="subunit">
    <text evidence="3">Monomer.</text>
</comment>
<dbReference type="NCBIfam" id="TIGR00080">
    <property type="entry name" value="pimt"/>
    <property type="match status" value="1"/>
</dbReference>
<dbReference type="OMA" id="HMHASAC"/>
<gene>
    <name evidence="14" type="primary">LOC113794201</name>
</gene>
<evidence type="ECO:0000256" key="5">
    <source>
        <dbReference type="ARBA" id="ARBA00022490"/>
    </source>
</evidence>
<dbReference type="CDD" id="cd02440">
    <property type="entry name" value="AdoMet_MTases"/>
    <property type="match status" value="1"/>
</dbReference>
<evidence type="ECO:0000256" key="7">
    <source>
        <dbReference type="ARBA" id="ARBA00022679"/>
    </source>
</evidence>
<name>A0A6P6Y4Z8_DERPT</name>
<accession>A0A6P6Y4Z8</accession>
<keyword evidence="7" id="KW-0808">Transferase</keyword>
<dbReference type="Pfam" id="PF01135">
    <property type="entry name" value="PCMT"/>
    <property type="match status" value="1"/>
</dbReference>
<dbReference type="InParanoid" id="A0A6P6Y4Z8"/>
<dbReference type="FunFam" id="3.40.50.150:FF:000235">
    <property type="entry name" value="Protein-L-isoaspartate O-methyltransferase"/>
    <property type="match status" value="1"/>
</dbReference>
<keyword evidence="6" id="KW-0489">Methyltransferase</keyword>
<dbReference type="PANTHER" id="PTHR11579">
    <property type="entry name" value="PROTEIN-L-ISOASPARTATE O-METHYLTRANSFERASE"/>
    <property type="match status" value="1"/>
</dbReference>
<evidence type="ECO:0000256" key="12">
    <source>
        <dbReference type="ARBA" id="ARBA00054057"/>
    </source>
</evidence>
<evidence type="ECO:0000256" key="4">
    <source>
        <dbReference type="ARBA" id="ARBA00011890"/>
    </source>
</evidence>
<evidence type="ECO:0000313" key="13">
    <source>
        <dbReference type="Proteomes" id="UP000515146"/>
    </source>
</evidence>
<dbReference type="OrthoDB" id="73890at2759"/>
<sequence length="289" mass="31966">MLTKNTSKLIIPMRLIDYRNPIIKKFTQKYTFLLFYSSSFLINTNMAWRSHGKTNQEMVENLKKNGIIQDSRVENALLTVDRGNFVDSSKYVDSPMSIGYGATISAPHMHAYALELLKDHLVEGETVLDVGSGSGYLTACMAMMVSELIKFINLINRFSLIFKVGPQGKAIGIEHIPELVTKSLENIKKANADLLSSKRVVIKVGDGRKGCPEHAPFNAIHVGAAAPVLPQDLIDQLKPGGRLVIPVGPRGGDQSLEQIDKLADGTVKTKRVMGVMYVPLTDKESQWRK</sequence>
<dbReference type="GO" id="GO:0005829">
    <property type="term" value="C:cytosol"/>
    <property type="evidence" value="ECO:0007669"/>
    <property type="project" value="UniProtKB-SubCell"/>
</dbReference>
<protein>
    <recommendedName>
        <fullName evidence="4">protein-L-isoaspartate(D-aspartate) O-methyltransferase</fullName>
        <ecNumber evidence="4">2.1.1.77</ecNumber>
    </recommendedName>
    <alternativeName>
        <fullName evidence="10">L-isoaspartyl protein carboxyl methyltransferase</fullName>
    </alternativeName>
    <alternativeName>
        <fullName evidence="9">Protein-beta-aspartate methyltransferase</fullName>
    </alternativeName>
</protein>
<reference evidence="14" key="1">
    <citation type="submission" date="2025-08" db="UniProtKB">
        <authorList>
            <consortium name="RefSeq"/>
        </authorList>
    </citation>
    <scope>IDENTIFICATION</scope>
    <source>
        <strain evidence="14">Airmid</strain>
    </source>
</reference>
<dbReference type="InterPro" id="IPR000682">
    <property type="entry name" value="PCMT"/>
</dbReference>
<dbReference type="Gene3D" id="3.40.50.150">
    <property type="entry name" value="Vaccinia Virus protein VP39"/>
    <property type="match status" value="1"/>
</dbReference>
<dbReference type="KEGG" id="dpte:113794201"/>